<evidence type="ECO:0000256" key="11">
    <source>
        <dbReference type="ARBA" id="ARBA00059081"/>
    </source>
</evidence>
<dbReference type="Ensembl" id="ENSCPVT00000003097.2">
    <property type="protein sequence ID" value="ENSCPVP00000002977.2"/>
    <property type="gene ID" value="ENSCPVG00000002209.2"/>
</dbReference>
<dbReference type="GO" id="GO:0048731">
    <property type="term" value="P:system development"/>
    <property type="evidence" value="ECO:0007669"/>
    <property type="project" value="UniProtKB-ARBA"/>
</dbReference>
<dbReference type="SUPFAM" id="SSF48592">
    <property type="entry name" value="GroEL equatorial domain-like"/>
    <property type="match status" value="1"/>
</dbReference>
<comment type="function">
    <text evidence="11">Probable molecular chaperone that assists the folding of proteins upon ATP hydrolysis. Plays a role in the assembly of BBSome, a complex involved in ciliogenesis regulating transports vesicles to the cilia. May play a role in protein processing in limb, cardiac and reproductive system development. May play a role in cytokinesis.</text>
</comment>
<comment type="subcellular location">
    <subcellularLocation>
        <location evidence="2">Cytoplasm</location>
        <location evidence="2">Cytoskeleton</location>
        <location evidence="2">Microtubule organizing center</location>
        <location evidence="2">Centrosome</location>
    </subcellularLocation>
    <subcellularLocation>
        <location evidence="3">Cytoplasm</location>
        <location evidence="3">Cytosol</location>
    </subcellularLocation>
    <subcellularLocation>
        <location evidence="1">Nucleus</location>
    </subcellularLocation>
</comment>
<dbReference type="Gene3D" id="3.30.260.10">
    <property type="entry name" value="TCP-1-like chaperonin intermediate domain"/>
    <property type="match status" value="1"/>
</dbReference>
<dbReference type="GO" id="GO:0005634">
    <property type="term" value="C:nucleus"/>
    <property type="evidence" value="ECO:0007669"/>
    <property type="project" value="UniProtKB-SubCell"/>
</dbReference>
<dbReference type="PANTHER" id="PTHR46787:SF1">
    <property type="entry name" value="MOLECULAR CHAPERONE MKKS"/>
    <property type="match status" value="1"/>
</dbReference>
<evidence type="ECO:0000256" key="6">
    <source>
        <dbReference type="ARBA" id="ARBA00022741"/>
    </source>
</evidence>
<dbReference type="InterPro" id="IPR002423">
    <property type="entry name" value="Cpn60/GroEL/TCP-1"/>
</dbReference>
<evidence type="ECO:0000313" key="16">
    <source>
        <dbReference type="Proteomes" id="UP000694382"/>
    </source>
</evidence>
<dbReference type="Pfam" id="PF00118">
    <property type="entry name" value="Cpn60_TCP1"/>
    <property type="match status" value="1"/>
</dbReference>
<dbReference type="Proteomes" id="UP000694382">
    <property type="component" value="Chromosome 3"/>
</dbReference>
<evidence type="ECO:0000256" key="14">
    <source>
        <dbReference type="ARBA" id="ARBA00081955"/>
    </source>
</evidence>
<name>A0A8C3M9E6_GEOPR</name>
<dbReference type="FunFam" id="3.30.260.10:FF:000016">
    <property type="entry name" value="McKusick-Kaufman syndrome"/>
    <property type="match status" value="1"/>
</dbReference>
<reference evidence="15" key="2">
    <citation type="submission" date="2025-08" db="UniProtKB">
        <authorList>
            <consortium name="Ensembl"/>
        </authorList>
    </citation>
    <scope>IDENTIFICATION</scope>
</reference>
<evidence type="ECO:0000256" key="5">
    <source>
        <dbReference type="ARBA" id="ARBA00022490"/>
    </source>
</evidence>
<evidence type="ECO:0000256" key="8">
    <source>
        <dbReference type="ARBA" id="ARBA00023186"/>
    </source>
</evidence>
<dbReference type="GO" id="GO:0005524">
    <property type="term" value="F:ATP binding"/>
    <property type="evidence" value="ECO:0007669"/>
    <property type="project" value="UniProtKB-KW"/>
</dbReference>
<comment type="similarity">
    <text evidence="4">Belongs to the TCP-1 chaperonin family.</text>
</comment>
<keyword evidence="6" id="KW-0547">Nucleotide-binding</keyword>
<dbReference type="PANTHER" id="PTHR46787">
    <property type="entry name" value="SYNDROMES PUTATIVE CHAPERONIN-RELATED"/>
    <property type="match status" value="1"/>
</dbReference>
<evidence type="ECO:0000256" key="7">
    <source>
        <dbReference type="ARBA" id="ARBA00022840"/>
    </source>
</evidence>
<dbReference type="Gene3D" id="1.10.560.10">
    <property type="entry name" value="GroEL-like equatorial domain"/>
    <property type="match status" value="1"/>
</dbReference>
<comment type="subunit">
    <text evidence="12">Component of a complex composed at least of MKKS, BBS10, BBS12, TCP1, CCT2, CCT3, CCT4, CCT5 and CCT8. Interacts with STUB1. Interacts with BBS2 (via coiled coil domain). Interacts with CCDC28B. Interacts with BBS12. Interacts with SMARCC1, a component of the SWI/SNF complexes; the interaction takes place predominantly in the cytoplasm and may modulate SMARCC1 location. Interacts with DLEC1.</text>
</comment>
<dbReference type="GO" id="GO:0006457">
    <property type="term" value="P:protein folding"/>
    <property type="evidence" value="ECO:0007669"/>
    <property type="project" value="InterPro"/>
</dbReference>
<keyword evidence="7" id="KW-0067">ATP-binding</keyword>
<accession>A0A8C3M9E6</accession>
<protein>
    <recommendedName>
        <fullName evidence="13">Molecular chaperone MKKS</fullName>
    </recommendedName>
    <alternativeName>
        <fullName evidence="14">McKusick-Kaufman/Bardet-Biedl syndromes putative chaperonin</fullName>
    </alternativeName>
</protein>
<keyword evidence="5" id="KW-0963">Cytoplasm</keyword>
<evidence type="ECO:0000256" key="3">
    <source>
        <dbReference type="ARBA" id="ARBA00004514"/>
    </source>
</evidence>
<dbReference type="GO" id="GO:0048513">
    <property type="term" value="P:animal organ development"/>
    <property type="evidence" value="ECO:0007669"/>
    <property type="project" value="UniProtKB-ARBA"/>
</dbReference>
<evidence type="ECO:0000256" key="2">
    <source>
        <dbReference type="ARBA" id="ARBA00004300"/>
    </source>
</evidence>
<keyword evidence="8" id="KW-0143">Chaperone</keyword>
<dbReference type="GO" id="GO:0005829">
    <property type="term" value="C:cytosol"/>
    <property type="evidence" value="ECO:0007669"/>
    <property type="project" value="UniProtKB-SubCell"/>
</dbReference>
<dbReference type="GO" id="GO:0003006">
    <property type="term" value="P:developmental process involved in reproduction"/>
    <property type="evidence" value="ECO:0007669"/>
    <property type="project" value="UniProtKB-ARBA"/>
</dbReference>
<organism evidence="15 16">
    <name type="scientific">Geospiza parvula</name>
    <name type="common">Small tree-finch</name>
    <name type="synonym">Camarhynchus parvulus</name>
    <dbReference type="NCBI Taxonomy" id="87175"/>
    <lineage>
        <taxon>Eukaryota</taxon>
        <taxon>Metazoa</taxon>
        <taxon>Chordata</taxon>
        <taxon>Craniata</taxon>
        <taxon>Vertebrata</taxon>
        <taxon>Euteleostomi</taxon>
        <taxon>Archelosauria</taxon>
        <taxon>Archosauria</taxon>
        <taxon>Dinosauria</taxon>
        <taxon>Saurischia</taxon>
        <taxon>Theropoda</taxon>
        <taxon>Coelurosauria</taxon>
        <taxon>Aves</taxon>
        <taxon>Neognathae</taxon>
        <taxon>Neoaves</taxon>
        <taxon>Telluraves</taxon>
        <taxon>Australaves</taxon>
        <taxon>Passeriformes</taxon>
        <taxon>Thraupidae</taxon>
        <taxon>Camarhynchus</taxon>
    </lineage>
</organism>
<dbReference type="GO" id="GO:0051082">
    <property type="term" value="F:unfolded protein binding"/>
    <property type="evidence" value="ECO:0007669"/>
    <property type="project" value="InterPro"/>
</dbReference>
<sequence>MSRLEAKKPPLFISEPLTRDAVSQSLSLLSGILKSSYGPAGRLKQLHNGVGGCVCTTSQSSALLGHLCLSQPVLHVLTASVRNHVSRFSDCGLFTAILCCGFIENFRSLNVAPFTVIKISKHLLSLCMDHLKSEACGCQVSVDFSSVETLVCLVRSILTSKPACMLNKTEVDHLTSLVLKAFIFTVPCHVETNAVLGKCVVIPVKGGRVVDSTVLPGLLIEAPEIQLGKPLAVKRTGSNMIKIALFSVSMSGDGSNPEEGTIVVRHGVSLEVSELNQLLNVGKQLVKDEVGLVVCQKVMHPSLKQYLKEQGVVAVDRAGLSLMDPLGRVTGSQPIASIHSLPPGCYGSLKDLCVESFASKHFLHLIPGDTVICSLILCNRSETAWDELKRVCETAEHVLQHKVRKIVPASTLRDLGCSQTQYRLVAEGFCRSLESVARSLSHDGEEVLTDVVYGHCWFVPPRSPCVSRWSDLVSKCGCGVSGSTEDLSWSFLQGQSGSPVLQACPQEPSVKVADLRVLDCFAAKCSGLQVALETANLILDLSYIIEDQN</sequence>
<accession>A0A8U8APY7</accession>
<dbReference type="GO" id="GO:0060271">
    <property type="term" value="P:cilium assembly"/>
    <property type="evidence" value="ECO:0007669"/>
    <property type="project" value="InterPro"/>
</dbReference>
<dbReference type="InterPro" id="IPR027413">
    <property type="entry name" value="GROEL-like_equatorial_sf"/>
</dbReference>
<dbReference type="Gene3D" id="3.50.7.10">
    <property type="entry name" value="GroEL"/>
    <property type="match status" value="1"/>
</dbReference>
<evidence type="ECO:0000256" key="1">
    <source>
        <dbReference type="ARBA" id="ARBA00004123"/>
    </source>
</evidence>
<evidence type="ECO:0000256" key="13">
    <source>
        <dbReference type="ARBA" id="ARBA00070698"/>
    </source>
</evidence>
<evidence type="ECO:0000256" key="4">
    <source>
        <dbReference type="ARBA" id="ARBA00008020"/>
    </source>
</evidence>
<dbReference type="AlphaFoldDB" id="A0A8C3M9E6"/>
<keyword evidence="16" id="KW-1185">Reference proteome</keyword>
<evidence type="ECO:0000256" key="9">
    <source>
        <dbReference type="ARBA" id="ARBA00023212"/>
    </source>
</evidence>
<dbReference type="InterPro" id="IPR027409">
    <property type="entry name" value="GroEL-like_apical_dom_sf"/>
</dbReference>
<reference evidence="15" key="1">
    <citation type="submission" date="2020-02" db="EMBL/GenBank/DDBJ databases">
        <authorList>
            <person name="Enbody D E."/>
            <person name="Pettersson E M."/>
        </authorList>
    </citation>
    <scope>NUCLEOTIDE SEQUENCE [LARGE SCALE GENOMIC DNA]</scope>
</reference>
<dbReference type="GO" id="GO:0005813">
    <property type="term" value="C:centrosome"/>
    <property type="evidence" value="ECO:0007669"/>
    <property type="project" value="UniProtKB-SubCell"/>
</dbReference>
<keyword evidence="9" id="KW-0206">Cytoskeleton</keyword>
<proteinExistence type="inferred from homology"/>
<evidence type="ECO:0000256" key="10">
    <source>
        <dbReference type="ARBA" id="ARBA00023242"/>
    </source>
</evidence>
<dbReference type="InterPro" id="IPR028790">
    <property type="entry name" value="MKKS"/>
</dbReference>
<reference evidence="15" key="3">
    <citation type="submission" date="2025-09" db="UniProtKB">
        <authorList>
            <consortium name="Ensembl"/>
        </authorList>
    </citation>
    <scope>IDENTIFICATION</scope>
</reference>
<evidence type="ECO:0000313" key="15">
    <source>
        <dbReference type="Ensembl" id="ENSCPVP00000002977.2"/>
    </source>
</evidence>
<dbReference type="GO" id="GO:0051131">
    <property type="term" value="P:chaperone-mediated protein complex assembly"/>
    <property type="evidence" value="ECO:0007669"/>
    <property type="project" value="TreeGrafter"/>
</dbReference>
<dbReference type="GO" id="GO:1902636">
    <property type="term" value="C:kinociliary basal body"/>
    <property type="evidence" value="ECO:0007669"/>
    <property type="project" value="TreeGrafter"/>
</dbReference>
<dbReference type="InterPro" id="IPR027410">
    <property type="entry name" value="TCP-1-like_intermed_sf"/>
</dbReference>
<keyword evidence="10" id="KW-0539">Nucleus</keyword>
<evidence type="ECO:0000256" key="12">
    <source>
        <dbReference type="ARBA" id="ARBA00064363"/>
    </source>
</evidence>
<dbReference type="SUPFAM" id="SSF52029">
    <property type="entry name" value="GroEL apical domain-like"/>
    <property type="match status" value="1"/>
</dbReference>